<evidence type="ECO:0000313" key="1">
    <source>
        <dbReference type="EMBL" id="VDM70917.1"/>
    </source>
</evidence>
<organism evidence="1 2">
    <name type="scientific">Strongylus vulgaris</name>
    <name type="common">Blood worm</name>
    <dbReference type="NCBI Taxonomy" id="40348"/>
    <lineage>
        <taxon>Eukaryota</taxon>
        <taxon>Metazoa</taxon>
        <taxon>Ecdysozoa</taxon>
        <taxon>Nematoda</taxon>
        <taxon>Chromadorea</taxon>
        <taxon>Rhabditida</taxon>
        <taxon>Rhabditina</taxon>
        <taxon>Rhabditomorpha</taxon>
        <taxon>Strongyloidea</taxon>
        <taxon>Strongylidae</taxon>
        <taxon>Strongylus</taxon>
    </lineage>
</organism>
<name>A0A3P7J3G0_STRVU</name>
<evidence type="ECO:0008006" key="3">
    <source>
        <dbReference type="Google" id="ProtNLM"/>
    </source>
</evidence>
<dbReference type="Proteomes" id="UP000270094">
    <property type="component" value="Unassembled WGS sequence"/>
</dbReference>
<evidence type="ECO:0000313" key="2">
    <source>
        <dbReference type="Proteomes" id="UP000270094"/>
    </source>
</evidence>
<reference evidence="1 2" key="1">
    <citation type="submission" date="2018-11" db="EMBL/GenBank/DDBJ databases">
        <authorList>
            <consortium name="Pathogen Informatics"/>
        </authorList>
    </citation>
    <scope>NUCLEOTIDE SEQUENCE [LARGE SCALE GENOMIC DNA]</scope>
</reference>
<gene>
    <name evidence="1" type="ORF">SVUK_LOCUS5915</name>
</gene>
<sequence length="285" mass="31589">MISIPGTPALQILNNFYFNTLFLPQFTYAQGAPIFEVSGNPHLPSKTIEWLQKICPKCKIDAGYDCGLTRPFTVQQLVAACAGKLMIRPAPGHSIQISSKDVSEAEMNAFCSKAVYMEVCIDITKSSYKRFTCPHLKELRSCAPGRPAITVVNNAHLGIIEIPTTIVIPRGVALFTIYGNPLISETVISKFRRICKNCRFPKSNECVLQPRSYTDKELVAACAGKSRIAPQPGFYLTLSSKLVTEEEMNAFCSKATYMEICIEIIDSSFTSLRCPLLKELKSCRP</sequence>
<feature type="non-terminal residue" evidence="1">
    <location>
        <position position="285"/>
    </location>
</feature>
<dbReference type="OrthoDB" id="5832858at2759"/>
<accession>A0A3P7J3G0</accession>
<keyword evidence="2" id="KW-1185">Reference proteome</keyword>
<dbReference type="EMBL" id="UYYB01018148">
    <property type="protein sequence ID" value="VDM70917.1"/>
    <property type="molecule type" value="Genomic_DNA"/>
</dbReference>
<proteinExistence type="predicted"/>
<dbReference type="AlphaFoldDB" id="A0A3P7J3G0"/>
<protein>
    <recommendedName>
        <fullName evidence="3">Receptor L-domain domain-containing protein</fullName>
    </recommendedName>
</protein>